<dbReference type="GO" id="GO:0006826">
    <property type="term" value="P:iron ion transport"/>
    <property type="evidence" value="ECO:0007669"/>
    <property type="project" value="InterPro"/>
</dbReference>
<evidence type="ECO:0000313" key="13">
    <source>
        <dbReference type="Proteomes" id="UP000762676"/>
    </source>
</evidence>
<organism evidence="12 13">
    <name type="scientific">Elysia marginata</name>
    <dbReference type="NCBI Taxonomy" id="1093978"/>
    <lineage>
        <taxon>Eukaryota</taxon>
        <taxon>Metazoa</taxon>
        <taxon>Spiralia</taxon>
        <taxon>Lophotrochozoa</taxon>
        <taxon>Mollusca</taxon>
        <taxon>Gastropoda</taxon>
        <taxon>Heterobranchia</taxon>
        <taxon>Euthyneura</taxon>
        <taxon>Panpulmonata</taxon>
        <taxon>Sacoglossa</taxon>
        <taxon>Placobranchoidea</taxon>
        <taxon>Plakobranchidae</taxon>
        <taxon>Elysia</taxon>
    </lineage>
</organism>
<dbReference type="GO" id="GO:0005737">
    <property type="term" value="C:cytoplasm"/>
    <property type="evidence" value="ECO:0007669"/>
    <property type="project" value="TreeGrafter"/>
</dbReference>
<dbReference type="GO" id="GO:0008198">
    <property type="term" value="F:ferrous iron binding"/>
    <property type="evidence" value="ECO:0007669"/>
    <property type="project" value="TreeGrafter"/>
</dbReference>
<sequence length="287" mass="32990">MESKFVKILAFLALVSLAIASKECCAEIKNDDGKECIFDSSCHEKGKCCPHKDLVGMVRQNYKCDIDCLLVQQIQLELRASYLYQGYASYFQRADVSLPGIQKFFAHASVEERNHAEYLIEYVNKRGGHVQIDQMEIQKTCEVVQKATENDDSGLDKGMEERMCICGFVSPGGIRKINRDCKFKRDQWMEGLMAFEDALAVERFVNKKLLDLHKTADDLGDAHLTHLLEHEFLEEQIQAIYELGLYVSRLRSFAPKNSKTSRNSNYKLGEYIFDQDLSKRLDKKKED</sequence>
<proteinExistence type="inferred from homology"/>
<comment type="catalytic activity">
    <reaction evidence="7 9">
        <text>4 Fe(2+) + O2 + 4 H(+) = 4 Fe(3+) + 2 H2O</text>
        <dbReference type="Rhea" id="RHEA:11148"/>
        <dbReference type="ChEBI" id="CHEBI:15377"/>
        <dbReference type="ChEBI" id="CHEBI:15378"/>
        <dbReference type="ChEBI" id="CHEBI:15379"/>
        <dbReference type="ChEBI" id="CHEBI:29033"/>
        <dbReference type="ChEBI" id="CHEBI:29034"/>
        <dbReference type="EC" id="1.16.3.1"/>
    </reaction>
</comment>
<dbReference type="GO" id="GO:0008199">
    <property type="term" value="F:ferric iron binding"/>
    <property type="evidence" value="ECO:0007669"/>
    <property type="project" value="InterPro"/>
</dbReference>
<feature type="signal peptide" evidence="10">
    <location>
        <begin position="1"/>
        <end position="20"/>
    </location>
</feature>
<evidence type="ECO:0000256" key="10">
    <source>
        <dbReference type="SAM" id="SignalP"/>
    </source>
</evidence>
<dbReference type="GO" id="GO:0004322">
    <property type="term" value="F:ferroxidase activity"/>
    <property type="evidence" value="ECO:0007669"/>
    <property type="project" value="UniProtKB-EC"/>
</dbReference>
<keyword evidence="13" id="KW-1185">Reference proteome</keyword>
<evidence type="ECO:0000256" key="9">
    <source>
        <dbReference type="RuleBase" id="RU361145"/>
    </source>
</evidence>
<evidence type="ECO:0000256" key="6">
    <source>
        <dbReference type="ARBA" id="ARBA00025111"/>
    </source>
</evidence>
<comment type="function">
    <text evidence="6">Stores iron in a soluble, non-toxic, readily available form. Important for iron homeostasis. Has ferroxidase activity. Iron is taken up in the ferrous form and deposited as ferric hydroxides after oxidation.</text>
</comment>
<evidence type="ECO:0000259" key="11">
    <source>
        <dbReference type="PROSITE" id="PS50905"/>
    </source>
</evidence>
<evidence type="ECO:0000256" key="1">
    <source>
        <dbReference type="ARBA" id="ARBA00007513"/>
    </source>
</evidence>
<dbReference type="PANTHER" id="PTHR11431">
    <property type="entry name" value="FERRITIN"/>
    <property type="match status" value="1"/>
</dbReference>
<dbReference type="AlphaFoldDB" id="A0AAV4JAK5"/>
<evidence type="ECO:0000256" key="3">
    <source>
        <dbReference type="ARBA" id="ARBA00022723"/>
    </source>
</evidence>
<evidence type="ECO:0000256" key="8">
    <source>
        <dbReference type="PIRSR" id="PIRSR601519-1"/>
    </source>
</evidence>
<keyword evidence="4 9" id="KW-0560">Oxidoreductase</keyword>
<gene>
    <name evidence="12" type="ORF">ElyMa_005005700</name>
</gene>
<dbReference type="Pfam" id="PF00210">
    <property type="entry name" value="Ferritin"/>
    <property type="match status" value="1"/>
</dbReference>
<feature type="binding site" evidence="8">
    <location>
        <position position="202"/>
    </location>
    <ligand>
        <name>Fe cation</name>
        <dbReference type="ChEBI" id="CHEBI:24875"/>
        <label>1</label>
    </ligand>
</feature>
<evidence type="ECO:0000313" key="12">
    <source>
        <dbReference type="EMBL" id="GFS18401.1"/>
    </source>
</evidence>
<dbReference type="Gene3D" id="1.20.1260.10">
    <property type="match status" value="1"/>
</dbReference>
<evidence type="ECO:0000256" key="7">
    <source>
        <dbReference type="ARBA" id="ARBA00047990"/>
    </source>
</evidence>
<reference evidence="12 13" key="1">
    <citation type="journal article" date="2021" name="Elife">
        <title>Chloroplast acquisition without the gene transfer in kleptoplastic sea slugs, Plakobranchus ocellatus.</title>
        <authorList>
            <person name="Maeda T."/>
            <person name="Takahashi S."/>
            <person name="Yoshida T."/>
            <person name="Shimamura S."/>
            <person name="Takaki Y."/>
            <person name="Nagai Y."/>
            <person name="Toyoda A."/>
            <person name="Suzuki Y."/>
            <person name="Arimoto A."/>
            <person name="Ishii H."/>
            <person name="Satoh N."/>
            <person name="Nishiyama T."/>
            <person name="Hasebe M."/>
            <person name="Maruyama T."/>
            <person name="Minagawa J."/>
            <person name="Obokata J."/>
            <person name="Shigenobu S."/>
        </authorList>
    </citation>
    <scope>NUCLEOTIDE SEQUENCE [LARGE SCALE GENOMIC DNA]</scope>
</reference>
<feature type="domain" description="Ferritin-like diiron" evidence="11">
    <location>
        <begin position="60"/>
        <end position="254"/>
    </location>
</feature>
<feature type="binding site" evidence="8">
    <location>
        <position position="112"/>
    </location>
    <ligand>
        <name>Fe cation</name>
        <dbReference type="ChEBI" id="CHEBI:24875"/>
        <label>1</label>
    </ligand>
</feature>
<keyword evidence="3 8" id="KW-0479">Metal-binding</keyword>
<dbReference type="PANTHER" id="PTHR11431:SF75">
    <property type="entry name" value="FERRITIN"/>
    <property type="match status" value="1"/>
</dbReference>
<dbReference type="SUPFAM" id="SSF47240">
    <property type="entry name" value="Ferritin-like"/>
    <property type="match status" value="1"/>
</dbReference>
<feature type="chain" id="PRO_5043697000" description="Ferritin" evidence="10">
    <location>
        <begin position="21"/>
        <end position="287"/>
    </location>
</feature>
<dbReference type="InterPro" id="IPR008331">
    <property type="entry name" value="Ferritin_DPS_dom"/>
</dbReference>
<comment type="caution">
    <text evidence="12">The sequence shown here is derived from an EMBL/GenBank/DDBJ whole genome shotgun (WGS) entry which is preliminary data.</text>
</comment>
<dbReference type="EMBL" id="BMAT01010007">
    <property type="protein sequence ID" value="GFS18401.1"/>
    <property type="molecule type" value="Genomic_DNA"/>
</dbReference>
<feature type="binding site" evidence="8">
    <location>
        <position position="115"/>
    </location>
    <ligand>
        <name>Fe cation</name>
        <dbReference type="ChEBI" id="CHEBI:24875"/>
        <label>1</label>
    </ligand>
</feature>
<dbReference type="CDD" id="cd01056">
    <property type="entry name" value="Euk_Ferritin"/>
    <property type="match status" value="1"/>
</dbReference>
<dbReference type="EC" id="1.16.3.1" evidence="9"/>
<accession>A0AAV4JAK5</accession>
<evidence type="ECO:0000256" key="2">
    <source>
        <dbReference type="ARBA" id="ARBA00022434"/>
    </source>
</evidence>
<dbReference type="InterPro" id="IPR009040">
    <property type="entry name" value="Ferritin-like_diiron"/>
</dbReference>
<dbReference type="GO" id="GO:0006879">
    <property type="term" value="P:intracellular iron ion homeostasis"/>
    <property type="evidence" value="ECO:0007669"/>
    <property type="project" value="UniProtKB-KW"/>
</dbReference>
<feature type="binding site" evidence="8">
    <location>
        <position position="236"/>
    </location>
    <ligand>
        <name>Fe cation</name>
        <dbReference type="ChEBI" id="CHEBI:24875"/>
        <label>1</label>
    </ligand>
</feature>
<dbReference type="PROSITE" id="PS50905">
    <property type="entry name" value="FERRITIN_LIKE"/>
    <property type="match status" value="1"/>
</dbReference>
<dbReference type="InterPro" id="IPR001519">
    <property type="entry name" value="Ferritin"/>
</dbReference>
<dbReference type="InterPro" id="IPR009078">
    <property type="entry name" value="Ferritin-like_SF"/>
</dbReference>
<keyword evidence="10" id="KW-0732">Signal</keyword>
<name>A0AAV4JAK5_9GAST</name>
<protein>
    <recommendedName>
        <fullName evidence="9">Ferritin</fullName>
        <ecNumber evidence="9">1.16.3.1</ecNumber>
    </recommendedName>
</protein>
<keyword evidence="5 8" id="KW-0408">Iron</keyword>
<keyword evidence="2 9" id="KW-0409">Iron storage</keyword>
<comment type="function">
    <text evidence="9">Stores iron in a soluble, non-toxic, readily available form. Important for iron homeostasis. Iron is taken up in the ferrous form and deposited as ferric hydroxides after oxidation.</text>
</comment>
<evidence type="ECO:0000256" key="4">
    <source>
        <dbReference type="ARBA" id="ARBA00023002"/>
    </source>
</evidence>
<dbReference type="InterPro" id="IPR012347">
    <property type="entry name" value="Ferritin-like"/>
</dbReference>
<feature type="binding site" evidence="8">
    <location>
        <position position="77"/>
    </location>
    <ligand>
        <name>Fe cation</name>
        <dbReference type="ChEBI" id="CHEBI:24875"/>
        <label>1</label>
    </ligand>
</feature>
<dbReference type="Proteomes" id="UP000762676">
    <property type="component" value="Unassembled WGS sequence"/>
</dbReference>
<comment type="similarity">
    <text evidence="1 9">Belongs to the ferritin family.</text>
</comment>
<evidence type="ECO:0000256" key="5">
    <source>
        <dbReference type="ARBA" id="ARBA00023004"/>
    </source>
</evidence>